<dbReference type="InterPro" id="IPR013344">
    <property type="entry name" value="RNR_NrdJ/NrdZ"/>
</dbReference>
<dbReference type="Pfam" id="PF00317">
    <property type="entry name" value="Ribonuc_red_lgN"/>
    <property type="match status" value="1"/>
</dbReference>
<keyword evidence="4" id="KW-0846">Cobalamin</keyword>
<dbReference type="SUPFAM" id="SSF51998">
    <property type="entry name" value="PFL-like glycyl radical enzymes"/>
    <property type="match status" value="1"/>
</dbReference>
<evidence type="ECO:0000256" key="1">
    <source>
        <dbReference type="ARBA" id="ARBA00001922"/>
    </source>
</evidence>
<protein>
    <recommendedName>
        <fullName evidence="3">ribonucleoside-diphosphate reductase</fullName>
        <ecNumber evidence="3">1.17.4.1</ecNumber>
    </recommendedName>
</protein>
<dbReference type="InterPro" id="IPR050862">
    <property type="entry name" value="RdRp_reductase_class-2"/>
</dbReference>
<dbReference type="EMBL" id="VSSQ01002665">
    <property type="protein sequence ID" value="MPM16726.1"/>
    <property type="molecule type" value="Genomic_DNA"/>
</dbReference>
<proteinExistence type="inferred from homology"/>
<dbReference type="Gene3D" id="3.20.70.20">
    <property type="match status" value="1"/>
</dbReference>
<evidence type="ECO:0000256" key="6">
    <source>
        <dbReference type="ARBA" id="ARBA00023002"/>
    </source>
</evidence>
<organism evidence="12">
    <name type="scientific">bioreactor metagenome</name>
    <dbReference type="NCBI Taxonomy" id="1076179"/>
    <lineage>
        <taxon>unclassified sequences</taxon>
        <taxon>metagenomes</taxon>
        <taxon>ecological metagenomes</taxon>
    </lineage>
</organism>
<dbReference type="GO" id="GO:0005524">
    <property type="term" value="F:ATP binding"/>
    <property type="evidence" value="ECO:0007669"/>
    <property type="project" value="InterPro"/>
</dbReference>
<comment type="similarity">
    <text evidence="2">Belongs to the ribonucleoside diphosphate reductase class-2 family.</text>
</comment>
<dbReference type="PRINTS" id="PR01183">
    <property type="entry name" value="RIBORDTASEM1"/>
</dbReference>
<comment type="catalytic activity">
    <reaction evidence="9">
        <text>a 2'-deoxyribonucleoside 5'-diphosphate + [thioredoxin]-disulfide + H2O = a ribonucleoside 5'-diphosphate + [thioredoxin]-dithiol</text>
        <dbReference type="Rhea" id="RHEA:23252"/>
        <dbReference type="Rhea" id="RHEA-COMP:10698"/>
        <dbReference type="Rhea" id="RHEA-COMP:10700"/>
        <dbReference type="ChEBI" id="CHEBI:15377"/>
        <dbReference type="ChEBI" id="CHEBI:29950"/>
        <dbReference type="ChEBI" id="CHEBI:50058"/>
        <dbReference type="ChEBI" id="CHEBI:57930"/>
        <dbReference type="ChEBI" id="CHEBI:73316"/>
        <dbReference type="EC" id="1.17.4.1"/>
    </reaction>
</comment>
<evidence type="ECO:0000256" key="4">
    <source>
        <dbReference type="ARBA" id="ARBA00022628"/>
    </source>
</evidence>
<dbReference type="PANTHER" id="PTHR43371">
    <property type="entry name" value="VITAMIN B12-DEPENDENT RIBONUCLEOTIDE REDUCTASE"/>
    <property type="match status" value="1"/>
</dbReference>
<dbReference type="InterPro" id="IPR000788">
    <property type="entry name" value="RNR_lg_C"/>
</dbReference>
<name>A0A644XKK7_9ZZZZ</name>
<evidence type="ECO:0000256" key="9">
    <source>
        <dbReference type="ARBA" id="ARBA00047754"/>
    </source>
</evidence>
<reference evidence="12" key="1">
    <citation type="submission" date="2019-08" db="EMBL/GenBank/DDBJ databases">
        <authorList>
            <person name="Kucharzyk K."/>
            <person name="Murdoch R.W."/>
            <person name="Higgins S."/>
            <person name="Loffler F."/>
        </authorList>
    </citation>
    <scope>NUCLEOTIDE SEQUENCE</scope>
</reference>
<evidence type="ECO:0000256" key="8">
    <source>
        <dbReference type="ARBA" id="ARBA00023285"/>
    </source>
</evidence>
<feature type="domain" description="Ribonucleotide reductase large subunit N-terminal" evidence="10">
    <location>
        <begin position="22"/>
        <end position="86"/>
    </location>
</feature>
<evidence type="ECO:0000313" key="12">
    <source>
        <dbReference type="EMBL" id="MPM16726.1"/>
    </source>
</evidence>
<evidence type="ECO:0000256" key="7">
    <source>
        <dbReference type="ARBA" id="ARBA00023157"/>
    </source>
</evidence>
<comment type="cofactor">
    <cofactor evidence="1">
        <name>adenosylcob(III)alamin</name>
        <dbReference type="ChEBI" id="CHEBI:18408"/>
    </cofactor>
</comment>
<dbReference type="EC" id="1.17.4.1" evidence="3"/>
<evidence type="ECO:0000259" key="11">
    <source>
        <dbReference type="Pfam" id="PF02867"/>
    </source>
</evidence>
<keyword evidence="6" id="KW-0560">Oxidoreductase</keyword>
<accession>A0A644XKK7</accession>
<comment type="caution">
    <text evidence="12">The sequence shown here is derived from an EMBL/GenBank/DDBJ whole genome shotgun (WGS) entry which is preliminary data.</text>
</comment>
<dbReference type="Pfam" id="PF02867">
    <property type="entry name" value="Ribonuc_red_lgC"/>
    <property type="match status" value="1"/>
</dbReference>
<feature type="domain" description="Ribonucleotide reductase large subunit C-terminal" evidence="11">
    <location>
        <begin position="104"/>
        <end position="636"/>
    </location>
</feature>
<dbReference type="NCBIfam" id="TIGR02504">
    <property type="entry name" value="NrdJ_Z"/>
    <property type="match status" value="1"/>
</dbReference>
<dbReference type="PANTHER" id="PTHR43371:SF1">
    <property type="entry name" value="RIBONUCLEOSIDE-DIPHOSPHATE REDUCTASE"/>
    <property type="match status" value="1"/>
</dbReference>
<gene>
    <name evidence="12" type="ORF">SDC9_63107</name>
</gene>
<keyword evidence="8" id="KW-0170">Cobalt</keyword>
<evidence type="ECO:0000256" key="3">
    <source>
        <dbReference type="ARBA" id="ARBA00012274"/>
    </source>
</evidence>
<evidence type="ECO:0000256" key="5">
    <source>
        <dbReference type="ARBA" id="ARBA00022741"/>
    </source>
</evidence>
<dbReference type="CDD" id="cd02888">
    <property type="entry name" value="RNR_II_dimer"/>
    <property type="match status" value="1"/>
</dbReference>
<evidence type="ECO:0000259" key="10">
    <source>
        <dbReference type="Pfam" id="PF00317"/>
    </source>
</evidence>
<dbReference type="GO" id="GO:0009263">
    <property type="term" value="P:deoxyribonucleotide biosynthetic process"/>
    <property type="evidence" value="ECO:0007669"/>
    <property type="project" value="InterPro"/>
</dbReference>
<dbReference type="GO" id="GO:0004748">
    <property type="term" value="F:ribonucleoside-diphosphate reductase activity, thioredoxin disulfide as acceptor"/>
    <property type="evidence" value="ECO:0007669"/>
    <property type="project" value="UniProtKB-EC"/>
</dbReference>
<evidence type="ECO:0000256" key="2">
    <source>
        <dbReference type="ARBA" id="ARBA00007405"/>
    </source>
</evidence>
<keyword evidence="5" id="KW-0547">Nucleotide-binding</keyword>
<dbReference type="AlphaFoldDB" id="A0A644XKK7"/>
<dbReference type="InterPro" id="IPR013509">
    <property type="entry name" value="RNR_lsu_N"/>
</dbReference>
<keyword evidence="7" id="KW-1015">Disulfide bond</keyword>
<sequence>MKKEIYTFDEAYNASLEYFRGDELAAKVWVSKYALKDSEGNIYEKTPEDMHWRLANEVGRIEKKYANPLSEKELFDLFDQFKYIIPQGSPMTGIGNDFQVASLSNCFVIGMGGSADSYGAIIRIDEEQVQLMKRRGGVGHDLSHIRPKGSPVKNSALTSTGLVPFMERYSNSTREVAQDGRRGALMLSVSIKHPDAEDFIDAKLEQGKVTGANISVKIDDDFMKAASEGKPYVQKYPIDSDTPKYEKTINAQELWEKIVHNAWRSAEPGVLFWDTIIRESVPDCYADLGFQTVSTNPCGEIPLCPYDSCRLLAINLYSYVMNPFKENAYFDFELFGKHVRLAQRIMDDIIDLESEKIDKILDKINSDPESEEVKSSERNLWEKIRRKTLEGRRTGVGITAEGDMLAALGVRYGSEEGNDFSERVHKMVALNAYASSVEMAKERGAFEIYDTEREKNNPFVNRLKKEDPQLYKDMVKHGRRNIACLTIAPTGTTSLMSQTTSGIEPVFMPVYKRRRKVNPSDKDVKIDFVDENGDSWEEYVVFHHKFVNWMEANGYPTAKKYSNEEIDELVAKSPYYKATSNDVDWLMKVRMQGRVQKWVDHSISVTINLPGDVTEELVGELYMEAWRSGCKGCTVYRDGSRSGVLITNDNKEEEKTSADCYELPQVVTSRPTELDADVIKFQNNKEKWIAFIGLLNGRPYEIFTGINDEDDGIMVPKNVTSGKIIKAYDNDGRKHYDFQFQNRRGYKVTIEGLDGKFNPEFWNYAKLISGVLRYGMPIDQVIKLVSGLELDSETINTWKNGVERALKRYLPNETEAKGQKCPVCGFESLVFEEGCLKCRNCGASKCG</sequence>
<dbReference type="GO" id="GO:0031419">
    <property type="term" value="F:cobalamin binding"/>
    <property type="evidence" value="ECO:0007669"/>
    <property type="project" value="UniProtKB-KW"/>
</dbReference>